<accession>A0A073IQ58</accession>
<organism evidence="1 2">
    <name type="scientific">Synergistes jonesii</name>
    <dbReference type="NCBI Taxonomy" id="2754"/>
    <lineage>
        <taxon>Bacteria</taxon>
        <taxon>Thermotogati</taxon>
        <taxon>Synergistota</taxon>
        <taxon>Synergistia</taxon>
        <taxon>Synergistales</taxon>
        <taxon>Synergistaceae</taxon>
        <taxon>Synergistes</taxon>
    </lineage>
</organism>
<dbReference type="EMBL" id="JMKI01000037">
    <property type="protein sequence ID" value="KEJ91725.1"/>
    <property type="molecule type" value="Genomic_DNA"/>
</dbReference>
<comment type="caution">
    <text evidence="1">The sequence shown here is derived from an EMBL/GenBank/DDBJ whole genome shotgun (WGS) entry which is preliminary data.</text>
</comment>
<keyword evidence="2" id="KW-1185">Reference proteome</keyword>
<evidence type="ECO:0000313" key="2">
    <source>
        <dbReference type="Proteomes" id="UP000027665"/>
    </source>
</evidence>
<dbReference type="GeneID" id="90984009"/>
<sequence>MTYIDAVMRGIRIDKKLLAPEEQERLKGIIRELLILLRCPGNIWKGAPGDPDKEEPRNWDGGCDECWAQEMEVRK</sequence>
<dbReference type="AlphaFoldDB" id="A0A073IQ58"/>
<gene>
    <name evidence="1" type="ORF">EH55_07055</name>
</gene>
<protein>
    <submittedName>
        <fullName evidence="1">Uncharacterized protein</fullName>
    </submittedName>
</protein>
<reference evidence="1 2" key="1">
    <citation type="submission" date="2014-04" db="EMBL/GenBank/DDBJ databases">
        <title>Draft Genome Sequence of Synergistes jonesii.</title>
        <authorList>
            <person name="Coil D.A."/>
            <person name="Eisen J.A."/>
            <person name="Holland-Moritz H.E."/>
        </authorList>
    </citation>
    <scope>NUCLEOTIDE SEQUENCE [LARGE SCALE GENOMIC DNA]</scope>
    <source>
        <strain evidence="1 2">78-1</strain>
    </source>
</reference>
<dbReference type="STRING" id="2754.EH55_07055"/>
<proteinExistence type="predicted"/>
<dbReference type="Proteomes" id="UP000027665">
    <property type="component" value="Unassembled WGS sequence"/>
</dbReference>
<dbReference type="RefSeq" id="WP_037977023.1">
    <property type="nucleotide sequence ID" value="NZ_JMKI01000037.1"/>
</dbReference>
<evidence type="ECO:0000313" key="1">
    <source>
        <dbReference type="EMBL" id="KEJ91725.1"/>
    </source>
</evidence>
<name>A0A073IQ58_9BACT</name>